<feature type="chain" id="PRO_5021708689" description="F5/8 type C domain-containing protein" evidence="1">
    <location>
        <begin position="22"/>
        <end position="333"/>
    </location>
</feature>
<dbReference type="PANTHER" id="PTHR43818:SF9">
    <property type="entry name" value="HYPOTHETICAL OXIDOREDUCTASE"/>
    <property type="match status" value="1"/>
</dbReference>
<dbReference type="InterPro" id="IPR050463">
    <property type="entry name" value="Gfo/Idh/MocA_oxidrdct_glycsds"/>
</dbReference>
<dbReference type="AlphaFoldDB" id="A0A517TZT3"/>
<feature type="signal peptide" evidence="1">
    <location>
        <begin position="1"/>
        <end position="21"/>
    </location>
</feature>
<dbReference type="Gene3D" id="3.30.360.10">
    <property type="entry name" value="Dihydrodipicolinate Reductase, domain 2"/>
    <property type="match status" value="1"/>
</dbReference>
<dbReference type="RefSeq" id="WP_210420956.1">
    <property type="nucleotide sequence ID" value="NZ_CP036339.1"/>
</dbReference>
<dbReference type="Proteomes" id="UP000317909">
    <property type="component" value="Chromosome"/>
</dbReference>
<keyword evidence="1" id="KW-0732">Signal</keyword>
<dbReference type="SUPFAM" id="SSF51735">
    <property type="entry name" value="NAD(P)-binding Rossmann-fold domains"/>
    <property type="match status" value="1"/>
</dbReference>
<feature type="domain" description="F5/8 type C" evidence="2">
    <location>
        <begin position="16"/>
        <end position="32"/>
    </location>
</feature>
<dbReference type="InterPro" id="IPR000421">
    <property type="entry name" value="FA58C"/>
</dbReference>
<gene>
    <name evidence="3" type="ORF">I41_30670</name>
</gene>
<reference evidence="3 4" key="1">
    <citation type="submission" date="2019-02" db="EMBL/GenBank/DDBJ databases">
        <title>Deep-cultivation of Planctomycetes and their phenomic and genomic characterization uncovers novel biology.</title>
        <authorList>
            <person name="Wiegand S."/>
            <person name="Jogler M."/>
            <person name="Boedeker C."/>
            <person name="Pinto D."/>
            <person name="Vollmers J."/>
            <person name="Rivas-Marin E."/>
            <person name="Kohn T."/>
            <person name="Peeters S.H."/>
            <person name="Heuer A."/>
            <person name="Rast P."/>
            <person name="Oberbeckmann S."/>
            <person name="Bunk B."/>
            <person name="Jeske O."/>
            <person name="Meyerdierks A."/>
            <person name="Storesund J.E."/>
            <person name="Kallscheuer N."/>
            <person name="Luecker S."/>
            <person name="Lage O.M."/>
            <person name="Pohl T."/>
            <person name="Merkel B.J."/>
            <person name="Hornburger P."/>
            <person name="Mueller R.-W."/>
            <person name="Bruemmer F."/>
            <person name="Labrenz M."/>
            <person name="Spormann A.M."/>
            <person name="Op den Camp H."/>
            <person name="Overmann J."/>
            <person name="Amann R."/>
            <person name="Jetten M.S.M."/>
            <person name="Mascher T."/>
            <person name="Medema M.H."/>
            <person name="Devos D.P."/>
            <person name="Kaster A.-K."/>
            <person name="Ovreas L."/>
            <person name="Rohde M."/>
            <person name="Galperin M.Y."/>
            <person name="Jogler C."/>
        </authorList>
    </citation>
    <scope>NUCLEOTIDE SEQUENCE [LARGE SCALE GENOMIC DNA]</scope>
    <source>
        <strain evidence="3 4">I41</strain>
    </source>
</reference>
<evidence type="ECO:0000313" key="4">
    <source>
        <dbReference type="Proteomes" id="UP000317909"/>
    </source>
</evidence>
<dbReference type="KEGG" id="llh:I41_30670"/>
<dbReference type="PROSITE" id="PS01286">
    <property type="entry name" value="FA58C_2"/>
    <property type="match status" value="1"/>
</dbReference>
<evidence type="ECO:0000256" key="1">
    <source>
        <dbReference type="SAM" id="SignalP"/>
    </source>
</evidence>
<dbReference type="EMBL" id="CP036339">
    <property type="protein sequence ID" value="QDT73876.1"/>
    <property type="molecule type" value="Genomic_DNA"/>
</dbReference>
<evidence type="ECO:0000313" key="3">
    <source>
        <dbReference type="EMBL" id="QDT73876.1"/>
    </source>
</evidence>
<proteinExistence type="predicted"/>
<accession>A0A517TZT3</accession>
<protein>
    <recommendedName>
        <fullName evidence="2">F5/8 type C domain-containing protein</fullName>
    </recommendedName>
</protein>
<sequence length="333" mass="35583" precursor="true">MKLFPFIILLAIVVKPLTAGGAEPLRAGIVGCDTSHVIAFTKLINAPEATGPRAGVEVVVAFPGGSPDIPSSADRVGPYTDELRGMGLEIVDSISALLEKCDVVLLESVDGRTHLGQFQQLAVGKPVFIDKPAAANLADVIAIFQLAEQTNTPCFSSSALRYCAAVTKLANDPAVGNVTGCSVASPFETESHHIDLAWYGVHGVEAIYAMMRPGCEMVSRVDGANATLVTGRWGDGRIATWRGLKSHGDYAFTAFGDKGMAFDRGFSGYEPLVDEICTFFATRRAPVTAEETIEMFAFMEAADASLQRDGQLTSTKEMIDRAKQKITERSADK</sequence>
<organism evidence="3 4">
    <name type="scientific">Lacipirellula limnantheis</name>
    <dbReference type="NCBI Taxonomy" id="2528024"/>
    <lineage>
        <taxon>Bacteria</taxon>
        <taxon>Pseudomonadati</taxon>
        <taxon>Planctomycetota</taxon>
        <taxon>Planctomycetia</taxon>
        <taxon>Pirellulales</taxon>
        <taxon>Lacipirellulaceae</taxon>
        <taxon>Lacipirellula</taxon>
    </lineage>
</organism>
<dbReference type="Gene3D" id="3.40.50.720">
    <property type="entry name" value="NAD(P)-binding Rossmann-like Domain"/>
    <property type="match status" value="1"/>
</dbReference>
<evidence type="ECO:0000259" key="2">
    <source>
        <dbReference type="PROSITE" id="PS01286"/>
    </source>
</evidence>
<keyword evidence="4" id="KW-1185">Reference proteome</keyword>
<dbReference type="PANTHER" id="PTHR43818">
    <property type="entry name" value="BCDNA.GH03377"/>
    <property type="match status" value="1"/>
</dbReference>
<name>A0A517TZT3_9BACT</name>
<dbReference type="InterPro" id="IPR036291">
    <property type="entry name" value="NAD(P)-bd_dom_sf"/>
</dbReference>